<evidence type="ECO:0000256" key="5">
    <source>
        <dbReference type="SAM" id="MobiDB-lite"/>
    </source>
</evidence>
<feature type="region of interest" description="Disordered" evidence="5">
    <location>
        <begin position="260"/>
        <end position="362"/>
    </location>
</feature>
<dbReference type="PANTHER" id="PTHR14514:SF2">
    <property type="entry name" value="A-KINASE ANCHOR PROTEIN 6"/>
    <property type="match status" value="1"/>
</dbReference>
<feature type="compositionally biased region" description="Low complexity" evidence="5">
    <location>
        <begin position="21"/>
        <end position="46"/>
    </location>
</feature>
<name>A0A6G0IDS0_LARCR</name>
<reference evidence="6 7" key="1">
    <citation type="submission" date="2019-07" db="EMBL/GenBank/DDBJ databases">
        <title>Chromosome genome assembly for large yellow croaker.</title>
        <authorList>
            <person name="Xiao S."/>
        </authorList>
    </citation>
    <scope>NUCLEOTIDE SEQUENCE [LARGE SCALE GENOMIC DNA]</scope>
    <source>
        <strain evidence="6">JMULYC20181020</strain>
        <tissue evidence="6">Muscle</tissue>
    </source>
</reference>
<feature type="compositionally biased region" description="Polar residues" evidence="5">
    <location>
        <begin position="346"/>
        <end position="358"/>
    </location>
</feature>
<feature type="region of interest" description="Disordered" evidence="5">
    <location>
        <begin position="624"/>
        <end position="649"/>
    </location>
</feature>
<keyword evidence="7" id="KW-1185">Reference proteome</keyword>
<dbReference type="EMBL" id="REGW02000011">
    <property type="protein sequence ID" value="KAE8289678.1"/>
    <property type="molecule type" value="Genomic_DNA"/>
</dbReference>
<dbReference type="Gene3D" id="1.20.58.60">
    <property type="match status" value="1"/>
</dbReference>
<evidence type="ECO:0000256" key="2">
    <source>
        <dbReference type="ARBA" id="ARBA00022553"/>
    </source>
</evidence>
<feature type="compositionally biased region" description="Basic and acidic residues" evidence="5">
    <location>
        <begin position="300"/>
        <end position="311"/>
    </location>
</feature>
<feature type="region of interest" description="Disordered" evidence="5">
    <location>
        <begin position="858"/>
        <end position="879"/>
    </location>
</feature>
<dbReference type="AlphaFoldDB" id="A0A6G0IDS0"/>
<accession>A0A6G0IDS0</accession>
<feature type="compositionally biased region" description="Polar residues" evidence="5">
    <location>
        <begin position="316"/>
        <end position="330"/>
    </location>
</feature>
<feature type="region of interest" description="Disordered" evidence="5">
    <location>
        <begin position="1"/>
        <end position="92"/>
    </location>
</feature>
<proteinExistence type="predicted"/>
<keyword evidence="2" id="KW-0597">Phosphoprotein</keyword>
<keyword evidence="6" id="KW-0808">Transferase</keyword>
<keyword evidence="3" id="KW-0677">Repeat</keyword>
<keyword evidence="6" id="KW-0418">Kinase</keyword>
<dbReference type="Proteomes" id="UP000424527">
    <property type="component" value="Unassembled WGS sequence"/>
</dbReference>
<feature type="compositionally biased region" description="Polar residues" evidence="5">
    <location>
        <begin position="443"/>
        <end position="472"/>
    </location>
</feature>
<evidence type="ECO:0000313" key="7">
    <source>
        <dbReference type="Proteomes" id="UP000424527"/>
    </source>
</evidence>
<dbReference type="PANTHER" id="PTHR14514">
    <property type="entry name" value="PKA ANCHORING PROTEIN"/>
    <property type="match status" value="1"/>
</dbReference>
<comment type="subcellular location">
    <subcellularLocation>
        <location evidence="1">Endomembrane system</location>
    </subcellularLocation>
</comment>
<keyword evidence="4" id="KW-0472">Membrane</keyword>
<organism evidence="6 7">
    <name type="scientific">Larimichthys crocea</name>
    <name type="common">Large yellow croaker</name>
    <name type="synonym">Pseudosciaena crocea</name>
    <dbReference type="NCBI Taxonomy" id="215358"/>
    <lineage>
        <taxon>Eukaryota</taxon>
        <taxon>Metazoa</taxon>
        <taxon>Chordata</taxon>
        <taxon>Craniata</taxon>
        <taxon>Vertebrata</taxon>
        <taxon>Euteleostomi</taxon>
        <taxon>Actinopterygii</taxon>
        <taxon>Neopterygii</taxon>
        <taxon>Teleostei</taxon>
        <taxon>Neoteleostei</taxon>
        <taxon>Acanthomorphata</taxon>
        <taxon>Eupercaria</taxon>
        <taxon>Sciaenidae</taxon>
        <taxon>Larimichthys</taxon>
    </lineage>
</organism>
<dbReference type="GO" id="GO:0016301">
    <property type="term" value="F:kinase activity"/>
    <property type="evidence" value="ECO:0007669"/>
    <property type="project" value="UniProtKB-KW"/>
</dbReference>
<evidence type="ECO:0000256" key="3">
    <source>
        <dbReference type="ARBA" id="ARBA00022737"/>
    </source>
</evidence>
<evidence type="ECO:0000256" key="1">
    <source>
        <dbReference type="ARBA" id="ARBA00004308"/>
    </source>
</evidence>
<gene>
    <name evidence="6" type="ORF">D5F01_LYC11384</name>
</gene>
<sequence length="879" mass="97305">MSIVALSPVAPEPPSPMITSITPVTPTMDPDTSTSSSVVTTIPLSPDLEHQSQDGASSPGPGPSQGSLTGGGLHLSRDPSRRSKKPPPLHTGADWKVVLHLPEIETWLRATSDRVTQLTHSVGQDSDNRHVDVHLVQLKDICEDISDHVEQIHALLETEFSLKLLSYSVNIIVDIRTVQLLWHQLRVSVLVLKERLLQGLQDSNGNFTRQTDILQAFSEDQHQTRLDALTEVDDCGQLTIRCSQDYFSLDCGITAFELSDYSPGDEPEARGVEGDGDDPSQELSQTQNSNLELEAEESEESRLSNHEHHNSLPELITSSDSTNHNYSPSFTAPDHSESAKRPLQGVSHSTEVSPTQPSLPKRAALFSDGGTRVEDSRGGLGNVNLVSGLQLQAELSRSTPSLMDPPDRSKFWLELDSVYPENVSQSYENLQVMNGHNLQRNHVSSRQVGHSQGSVQRPLTELRSSSGPRPTTNAPPPLQDPMSQDEISKQMERTQKETHAHSEGDSDSSLPSPMREQFLSSDLEASGEESDPRPPQGKTAVWIVKRQGQKGAQVSSKASPEKEHWYGSEEFLALPAQLRKTEMLAMKLESLAHSIPLRPGGCDSTEEGLQDVDDWDLTELNTDWDVEESGDNMSSVRESGDDVPSPLPPLLPYRRNLISRFSSTSSSDIAPSLDESIESGPLSDLQSEDDEGQRSADRRMQLTVPLVDVRGRGSLVHQLLEDIQSQDKDPDVWKKIECFVQQLDGFISWLQEALDSTENWTQPRQELDSLRAYLDTHLSFKLNVDSHGALKESIMEEGKALLTVITCHQSGLKDILHMVSSQWDQLQRQIRRQHGWMLRALRCIQARLLYTSQSHESFTASGEPSANRQAPCPVDGLKV</sequence>
<evidence type="ECO:0000313" key="6">
    <source>
        <dbReference type="EMBL" id="KAE8289678.1"/>
    </source>
</evidence>
<feature type="compositionally biased region" description="Low complexity" evidence="5">
    <location>
        <begin position="53"/>
        <end position="67"/>
    </location>
</feature>
<feature type="compositionally biased region" description="Polar residues" evidence="5">
    <location>
        <begin position="858"/>
        <end position="868"/>
    </location>
</feature>
<dbReference type="SUPFAM" id="SSF46966">
    <property type="entry name" value="Spectrin repeat"/>
    <property type="match status" value="1"/>
</dbReference>
<protein>
    <submittedName>
        <fullName evidence="6">A-kinase anchor protein 6</fullName>
    </submittedName>
</protein>
<evidence type="ECO:0000256" key="4">
    <source>
        <dbReference type="ARBA" id="ARBA00023136"/>
    </source>
</evidence>
<feature type="region of interest" description="Disordered" evidence="5">
    <location>
        <begin position="664"/>
        <end position="699"/>
    </location>
</feature>
<comment type="caution">
    <text evidence="6">The sequence shown here is derived from an EMBL/GenBank/DDBJ whole genome shotgun (WGS) entry which is preliminary data.</text>
</comment>
<feature type="compositionally biased region" description="Basic and acidic residues" evidence="5">
    <location>
        <begin position="486"/>
        <end position="504"/>
    </location>
</feature>
<feature type="region of interest" description="Disordered" evidence="5">
    <location>
        <begin position="443"/>
        <end position="514"/>
    </location>
</feature>